<evidence type="ECO:0000256" key="3">
    <source>
        <dbReference type="PROSITE-ProRule" id="PRU00124"/>
    </source>
</evidence>
<dbReference type="SUPFAM" id="SSF49854">
    <property type="entry name" value="Spermadhesin, CUB domain"/>
    <property type="match status" value="1"/>
</dbReference>
<dbReference type="WBParaSite" id="MCU_003703-RB">
    <property type="protein sequence ID" value="MCU_003703-RB"/>
    <property type="gene ID" value="MCU_003703"/>
</dbReference>
<keyword evidence="5" id="KW-0732">Signal</keyword>
<dbReference type="AlphaFoldDB" id="A0A5K3EWN1"/>
<dbReference type="InterPro" id="IPR000859">
    <property type="entry name" value="CUB_dom"/>
</dbReference>
<dbReference type="InterPro" id="IPR036055">
    <property type="entry name" value="LDL_receptor-like_sf"/>
</dbReference>
<keyword evidence="2 3" id="KW-1015">Disulfide bond</keyword>
<dbReference type="SMART" id="SM00042">
    <property type="entry name" value="CUB"/>
    <property type="match status" value="1"/>
</dbReference>
<feature type="chain" id="PRO_5024412595" evidence="5">
    <location>
        <begin position="26"/>
        <end position="575"/>
    </location>
</feature>
<feature type="disulfide bond" evidence="3">
    <location>
        <begin position="487"/>
        <end position="505"/>
    </location>
</feature>
<evidence type="ECO:0000256" key="5">
    <source>
        <dbReference type="SAM" id="SignalP"/>
    </source>
</evidence>
<evidence type="ECO:0000256" key="2">
    <source>
        <dbReference type="ARBA" id="ARBA00023157"/>
    </source>
</evidence>
<evidence type="ECO:0000256" key="4">
    <source>
        <dbReference type="SAM" id="MobiDB-lite"/>
    </source>
</evidence>
<feature type="region of interest" description="Disordered" evidence="4">
    <location>
        <begin position="523"/>
        <end position="543"/>
    </location>
</feature>
<evidence type="ECO:0000256" key="1">
    <source>
        <dbReference type="ARBA" id="ARBA00022737"/>
    </source>
</evidence>
<organism evidence="7">
    <name type="scientific">Mesocestoides corti</name>
    <name type="common">Flatworm</name>
    <dbReference type="NCBI Taxonomy" id="53468"/>
    <lineage>
        <taxon>Eukaryota</taxon>
        <taxon>Metazoa</taxon>
        <taxon>Spiralia</taxon>
        <taxon>Lophotrochozoa</taxon>
        <taxon>Platyhelminthes</taxon>
        <taxon>Cestoda</taxon>
        <taxon>Eucestoda</taxon>
        <taxon>Cyclophyllidea</taxon>
        <taxon>Mesocestoididae</taxon>
        <taxon>Mesocestoides</taxon>
    </lineage>
</organism>
<dbReference type="PROSITE" id="PS01180">
    <property type="entry name" value="CUB"/>
    <property type="match status" value="1"/>
</dbReference>
<name>A0A5K3EWN1_MESCO</name>
<dbReference type="PROSITE" id="PS50068">
    <property type="entry name" value="LDLRA_2"/>
    <property type="match status" value="1"/>
</dbReference>
<dbReference type="Gene3D" id="4.10.400.10">
    <property type="entry name" value="Low-density Lipoprotein Receptor"/>
    <property type="match status" value="1"/>
</dbReference>
<proteinExistence type="predicted"/>
<keyword evidence="1" id="KW-0677">Repeat</keyword>
<sequence length="575" mass="64347">MESNRTRRLIGTLLIILTTTSVSKGFQHQQRNTTFFNRLRRAVETPGVGSLLPQPDICREFVESKVVLKGSKATSPADIFNDLPIGKDFATAGRKYAKDYIFQSPDYPHNYPNSMQCIKLIVAPSDEHRIYLQILHPFALEPDSLCAMDFLEVRDGAYGFSPLIGRFCSRFPPPEKKEISSSGQFLWLRFRSDSTIPHGGFRAIYHFEKLNDGTQDNQDYQPKILRKQSLFELKEDEQWTLRHEFLIKQLETITPEEHQLPLEAVFDIRSPSQTHILMHVHHFQVPQVAAWSCNPDYLAHQKAIKYCDYHSGSPAVYSDTFTEKPPNLLQVKSYTPSVPDPSSHIDGKHTFIEIYADGNTVTDSSPPCPCVERFCIASAATDLIDSSTSASSSNKGTEDGHQQRQFLVLAPRLVVRLVVAKPSKMEASQPETSSNEQFTLTDVENTDGLDENEESLNIFSMLPNFTITVTALSPRINGACAPSQRSCDENYCIQNAHWCDGIINCPLGQDEGEAACNPEKAGAIENPEETGTTSMSEKDKAALEKAMEERADLEKHASIIGCISLIMLIFTAICM</sequence>
<dbReference type="InterPro" id="IPR035914">
    <property type="entry name" value="Sperma_CUB_dom_sf"/>
</dbReference>
<accession>A0A5K3EWN1</accession>
<feature type="signal peptide" evidence="5">
    <location>
        <begin position="1"/>
        <end position="25"/>
    </location>
</feature>
<reference evidence="7" key="1">
    <citation type="submission" date="2019-11" db="UniProtKB">
        <authorList>
            <consortium name="WormBaseParasite"/>
        </authorList>
    </citation>
    <scope>IDENTIFICATION</scope>
</reference>
<feature type="domain" description="CUB" evidence="6">
    <location>
        <begin position="91"/>
        <end position="208"/>
    </location>
</feature>
<evidence type="ECO:0000259" key="6">
    <source>
        <dbReference type="PROSITE" id="PS01180"/>
    </source>
</evidence>
<protein>
    <submittedName>
        <fullName evidence="7">CUB domain-containing protein</fullName>
    </submittedName>
</protein>
<dbReference type="CDD" id="cd00041">
    <property type="entry name" value="CUB"/>
    <property type="match status" value="1"/>
</dbReference>
<evidence type="ECO:0000313" key="7">
    <source>
        <dbReference type="WBParaSite" id="MCU_003703-RB"/>
    </source>
</evidence>
<dbReference type="SMART" id="SM00192">
    <property type="entry name" value="LDLa"/>
    <property type="match status" value="1"/>
</dbReference>
<feature type="disulfide bond" evidence="3">
    <location>
        <begin position="480"/>
        <end position="492"/>
    </location>
</feature>
<dbReference type="FunFam" id="2.60.120.290:FF:000005">
    <property type="entry name" value="Procollagen C-endopeptidase enhancer 1"/>
    <property type="match status" value="1"/>
</dbReference>
<dbReference type="SUPFAM" id="SSF57424">
    <property type="entry name" value="LDL receptor-like module"/>
    <property type="match status" value="1"/>
</dbReference>
<dbReference type="PANTHER" id="PTHR24251">
    <property type="entry name" value="OVOCHYMASE-RELATED"/>
    <property type="match status" value="1"/>
</dbReference>
<comment type="caution">
    <text evidence="3">Lacks conserved residue(s) required for the propagation of feature annotation.</text>
</comment>
<dbReference type="InterPro" id="IPR002172">
    <property type="entry name" value="LDrepeatLR_classA_rpt"/>
</dbReference>
<dbReference type="PANTHER" id="PTHR24251:SF28">
    <property type="entry name" value="NEUROPILIN AND TOLLOID-LIKE, ISOFORM B"/>
    <property type="match status" value="1"/>
</dbReference>
<dbReference type="Gene3D" id="2.60.120.290">
    <property type="entry name" value="Spermadhesin, CUB domain"/>
    <property type="match status" value="1"/>
</dbReference>
<dbReference type="Pfam" id="PF00431">
    <property type="entry name" value="CUB"/>
    <property type="match status" value="1"/>
</dbReference>